<feature type="compositionally biased region" description="Basic and acidic residues" evidence="1">
    <location>
        <begin position="477"/>
        <end position="491"/>
    </location>
</feature>
<protein>
    <submittedName>
        <fullName evidence="2">Uncharacterized protein</fullName>
    </submittedName>
</protein>
<accession>A0A2G8SJV7</accession>
<keyword evidence="3" id="KW-1185">Reference proteome</keyword>
<feature type="region of interest" description="Disordered" evidence="1">
    <location>
        <begin position="271"/>
        <end position="294"/>
    </location>
</feature>
<evidence type="ECO:0000313" key="2">
    <source>
        <dbReference type="EMBL" id="PIL34046.1"/>
    </source>
</evidence>
<sequence length="717" mass="77250">MLLELFTVAILPRPHSTSPCPLTHPAHKNFLTSLRETCTRSGPSYSAPLIRENSIINDQTFTRILVDALSQPCPEQMHAWTSKAVTRLARGLREHDFGGCFVPLCAGLAHAVSQATYAAKKLPSKGSKQAKTLDQVSCPLRTNAFERLAKWINSMLDTLHQRMPASPSAPEFRVCIDFLVHLEPLRLHISADPATSPTTCLADSLCCLAAYCLASAPTLAVPATDPDPDLGVLAVLLRAASIKNTTFDGLVSHIFPLPSFAIFRAPLSHVDPSGDSPTPTPPPTLPSTTDGGAQAVDALAGPLRARGLLQCEVSLYLSALQHVEELIAAPVQTSSPSKRRSEKELFSLRMELMDRVEDAERRCYGGARDQNAGGGGPDEEQEWVWEELVGSWVVKSPAVVKAKMMKEKELARTSKRRKLDSGRTTSSTMPSSKASSGSFVASASSSTLTTSTSRRKVLSAGSSRARAVSRAPSPTLHDIDKENYASDHEPEAGGSSSDTDAETGEPTPAPRRTRNFATILADSQRNVVSLRAEREAAAQAQARAQAKTKTKGPAPKPKPRASAPARMPSFAIPESPASASASVSAPRPAPWTPVPPRRRSNFASMVGDSYKNVVSLREERAREAAAAHAQRKAFATPLAKKRKRPFYTPGRGSSASSDEEEDQEEEAEGEGKREERGHVELDSSPVRPAYVEPSSDDALNLFAYPDSSPVKGRRRVL</sequence>
<feature type="compositionally biased region" description="Low complexity" evidence="1">
    <location>
        <begin position="537"/>
        <end position="553"/>
    </location>
</feature>
<feature type="region of interest" description="Disordered" evidence="1">
    <location>
        <begin position="405"/>
        <end position="602"/>
    </location>
</feature>
<reference evidence="2 3" key="1">
    <citation type="journal article" date="2015" name="Sci. Rep.">
        <title>Chromosome-level genome map provides insights into diverse defense mechanisms in the medicinal fungus Ganoderma sinense.</title>
        <authorList>
            <person name="Zhu Y."/>
            <person name="Xu J."/>
            <person name="Sun C."/>
            <person name="Zhou S."/>
            <person name="Xu H."/>
            <person name="Nelson D.R."/>
            <person name="Qian J."/>
            <person name="Song J."/>
            <person name="Luo H."/>
            <person name="Xiang L."/>
            <person name="Li Y."/>
            <person name="Xu Z."/>
            <person name="Ji A."/>
            <person name="Wang L."/>
            <person name="Lu S."/>
            <person name="Hayward A."/>
            <person name="Sun W."/>
            <person name="Li X."/>
            <person name="Schwartz D.C."/>
            <person name="Wang Y."/>
            <person name="Chen S."/>
        </authorList>
    </citation>
    <scope>NUCLEOTIDE SEQUENCE [LARGE SCALE GENOMIC DNA]</scope>
    <source>
        <strain evidence="2 3">ZZ0214-1</strain>
    </source>
</reference>
<feature type="compositionally biased region" description="Low complexity" evidence="1">
    <location>
        <begin position="560"/>
        <end position="586"/>
    </location>
</feature>
<feature type="compositionally biased region" description="Low complexity" evidence="1">
    <location>
        <begin position="424"/>
        <end position="471"/>
    </location>
</feature>
<evidence type="ECO:0000313" key="3">
    <source>
        <dbReference type="Proteomes" id="UP000230002"/>
    </source>
</evidence>
<dbReference type="AlphaFoldDB" id="A0A2G8SJV7"/>
<gene>
    <name evidence="2" type="ORF">GSI_03755</name>
</gene>
<dbReference type="EMBL" id="AYKW01000006">
    <property type="protein sequence ID" value="PIL34046.1"/>
    <property type="molecule type" value="Genomic_DNA"/>
</dbReference>
<proteinExistence type="predicted"/>
<evidence type="ECO:0000256" key="1">
    <source>
        <dbReference type="SAM" id="MobiDB-lite"/>
    </source>
</evidence>
<name>A0A2G8SJV7_9APHY</name>
<comment type="caution">
    <text evidence="2">The sequence shown here is derived from an EMBL/GenBank/DDBJ whole genome shotgun (WGS) entry which is preliminary data.</text>
</comment>
<feature type="region of interest" description="Disordered" evidence="1">
    <location>
        <begin position="624"/>
        <end position="717"/>
    </location>
</feature>
<feature type="compositionally biased region" description="Acidic residues" evidence="1">
    <location>
        <begin position="657"/>
        <end position="668"/>
    </location>
</feature>
<dbReference type="Proteomes" id="UP000230002">
    <property type="component" value="Unassembled WGS sequence"/>
</dbReference>
<organism evidence="2 3">
    <name type="scientific">Ganoderma sinense ZZ0214-1</name>
    <dbReference type="NCBI Taxonomy" id="1077348"/>
    <lineage>
        <taxon>Eukaryota</taxon>
        <taxon>Fungi</taxon>
        <taxon>Dikarya</taxon>
        <taxon>Basidiomycota</taxon>
        <taxon>Agaricomycotina</taxon>
        <taxon>Agaricomycetes</taxon>
        <taxon>Polyporales</taxon>
        <taxon>Polyporaceae</taxon>
        <taxon>Ganoderma</taxon>
    </lineage>
</organism>
<feature type="compositionally biased region" description="Low complexity" evidence="1">
    <location>
        <begin position="626"/>
        <end position="635"/>
    </location>
</feature>
<feature type="compositionally biased region" description="Basic and acidic residues" evidence="1">
    <location>
        <begin position="669"/>
        <end position="681"/>
    </location>
</feature>
<dbReference type="OrthoDB" id="3158032at2759"/>